<dbReference type="Pfam" id="PF01545">
    <property type="entry name" value="Cation_efflux"/>
    <property type="match status" value="1"/>
</dbReference>
<dbReference type="Pfam" id="PF16916">
    <property type="entry name" value="ZT_dimer"/>
    <property type="match status" value="1"/>
</dbReference>
<dbReference type="PANTHER" id="PTHR43840:SF15">
    <property type="entry name" value="MITOCHONDRIAL METAL TRANSPORTER 1-RELATED"/>
    <property type="match status" value="1"/>
</dbReference>
<dbReference type="Gene3D" id="3.30.70.1350">
    <property type="entry name" value="Cation efflux protein, cytoplasmic domain"/>
    <property type="match status" value="1"/>
</dbReference>
<comment type="subcellular location">
    <subcellularLocation>
        <location evidence="1">Membrane</location>
        <topology evidence="1">Multi-pass membrane protein</topology>
    </subcellularLocation>
</comment>
<dbReference type="InterPro" id="IPR027469">
    <property type="entry name" value="Cation_efflux_TMD_sf"/>
</dbReference>
<dbReference type="InterPro" id="IPR027470">
    <property type="entry name" value="Cation_efflux_CTD"/>
</dbReference>
<dbReference type="Proteomes" id="UP001486565">
    <property type="component" value="Chromosome"/>
</dbReference>
<proteinExistence type="inferred from homology"/>
<evidence type="ECO:0000256" key="5">
    <source>
        <dbReference type="ARBA" id="ARBA00022989"/>
    </source>
</evidence>
<evidence type="ECO:0000256" key="3">
    <source>
        <dbReference type="ARBA" id="ARBA00022448"/>
    </source>
</evidence>
<name>A0ABZ2Y617_9FIRM</name>
<feature type="domain" description="Cation efflux protein transmembrane" evidence="8">
    <location>
        <begin position="12"/>
        <end position="199"/>
    </location>
</feature>
<dbReference type="EMBL" id="CP121687">
    <property type="protein sequence ID" value="WZL70791.1"/>
    <property type="molecule type" value="Genomic_DNA"/>
</dbReference>
<feature type="transmembrane region" description="Helical" evidence="7">
    <location>
        <begin position="76"/>
        <end position="96"/>
    </location>
</feature>
<feature type="transmembrane region" description="Helical" evidence="7">
    <location>
        <begin position="116"/>
        <end position="134"/>
    </location>
</feature>
<accession>A0ABZ2Y617</accession>
<gene>
    <name evidence="10" type="ORF">QBE51_04525</name>
</gene>
<evidence type="ECO:0000313" key="11">
    <source>
        <dbReference type="Proteomes" id="UP001486565"/>
    </source>
</evidence>
<evidence type="ECO:0000256" key="7">
    <source>
        <dbReference type="SAM" id="Phobius"/>
    </source>
</evidence>
<dbReference type="InterPro" id="IPR058533">
    <property type="entry name" value="Cation_efflux_TM"/>
</dbReference>
<feature type="domain" description="Cation efflux protein cytoplasmic" evidence="9">
    <location>
        <begin position="213"/>
        <end position="284"/>
    </location>
</feature>
<organism evidence="10 11">
    <name type="scientific">Defluviitalea saccharophila</name>
    <dbReference type="NCBI Taxonomy" id="879970"/>
    <lineage>
        <taxon>Bacteria</taxon>
        <taxon>Bacillati</taxon>
        <taxon>Bacillota</taxon>
        <taxon>Clostridia</taxon>
        <taxon>Lachnospirales</taxon>
        <taxon>Defluviitaleaceae</taxon>
        <taxon>Defluviitalea</taxon>
    </lineage>
</organism>
<feature type="transmembrane region" description="Helical" evidence="7">
    <location>
        <begin position="9"/>
        <end position="28"/>
    </location>
</feature>
<dbReference type="InterPro" id="IPR050291">
    <property type="entry name" value="CDF_Transporter"/>
</dbReference>
<dbReference type="InterPro" id="IPR002524">
    <property type="entry name" value="Cation_efflux"/>
</dbReference>
<feature type="transmembrane region" description="Helical" evidence="7">
    <location>
        <begin position="155"/>
        <end position="173"/>
    </location>
</feature>
<keyword evidence="4 7" id="KW-0812">Transmembrane</keyword>
<dbReference type="SUPFAM" id="SSF161111">
    <property type="entry name" value="Cation efflux protein transmembrane domain-like"/>
    <property type="match status" value="1"/>
</dbReference>
<evidence type="ECO:0000256" key="1">
    <source>
        <dbReference type="ARBA" id="ARBA00004141"/>
    </source>
</evidence>
<comment type="similarity">
    <text evidence="2">Belongs to the cation diffusion facilitator (CDF) transporter (TC 2.A.4) family.</text>
</comment>
<dbReference type="RefSeq" id="WP_341877748.1">
    <property type="nucleotide sequence ID" value="NZ_CP121687.1"/>
</dbReference>
<evidence type="ECO:0000313" key="10">
    <source>
        <dbReference type="EMBL" id="WZL70791.1"/>
    </source>
</evidence>
<evidence type="ECO:0000256" key="4">
    <source>
        <dbReference type="ARBA" id="ARBA00022692"/>
    </source>
</evidence>
<reference evidence="10 11" key="1">
    <citation type="submission" date="2023-03" db="EMBL/GenBank/DDBJ databases">
        <title>Novel Species.</title>
        <authorList>
            <person name="Ma S."/>
        </authorList>
    </citation>
    <scope>NUCLEOTIDE SEQUENCE [LARGE SCALE GENOMIC DNA]</scope>
    <source>
        <strain evidence="10 11">LIND6LT2</strain>
    </source>
</reference>
<dbReference type="PANTHER" id="PTHR43840">
    <property type="entry name" value="MITOCHONDRIAL METAL TRANSPORTER 1-RELATED"/>
    <property type="match status" value="1"/>
</dbReference>
<evidence type="ECO:0000259" key="8">
    <source>
        <dbReference type="Pfam" id="PF01545"/>
    </source>
</evidence>
<evidence type="ECO:0000256" key="2">
    <source>
        <dbReference type="ARBA" id="ARBA00008114"/>
    </source>
</evidence>
<keyword evidence="6 7" id="KW-0472">Membrane</keyword>
<dbReference type="Gene3D" id="1.20.1510.10">
    <property type="entry name" value="Cation efflux protein transmembrane domain"/>
    <property type="match status" value="1"/>
</dbReference>
<evidence type="ECO:0000259" key="9">
    <source>
        <dbReference type="Pfam" id="PF16916"/>
    </source>
</evidence>
<dbReference type="NCBIfam" id="TIGR01297">
    <property type="entry name" value="CDF"/>
    <property type="match status" value="1"/>
</dbReference>
<evidence type="ECO:0000256" key="6">
    <source>
        <dbReference type="ARBA" id="ARBA00023136"/>
    </source>
</evidence>
<keyword evidence="5 7" id="KW-1133">Transmembrane helix</keyword>
<dbReference type="SUPFAM" id="SSF160240">
    <property type="entry name" value="Cation efflux protein cytoplasmic domain-like"/>
    <property type="match status" value="1"/>
</dbReference>
<dbReference type="InterPro" id="IPR036837">
    <property type="entry name" value="Cation_efflux_CTD_sf"/>
</dbReference>
<keyword evidence="11" id="KW-1185">Reference proteome</keyword>
<protein>
    <submittedName>
        <fullName evidence="10">Cation diffusion facilitator family transporter</fullName>
    </submittedName>
</protein>
<sequence>MNESKKIKMVLWTVLFANIAAALIKIAVGQMIKSASMTADGFHSFTDGTSNIVGLIGIHLAAKPRDEDHPYGHKKFENLAGLFISGMLGVISFKIVMEAFLRFKTAVTPSISVESLILLVFTLIVNIFVAVYEYKQGKSLKSTILISDSMHTRSDIFISIGVLLTLICIHLGVPSIIDPVVSIIVSGFIMHAAYEIFQTTCGPLLDQAIIDPNEVKDIVLSFDEVKDVHEIRSRGREDDMYIDLHICIDPNTSFLKSHELTDAIEKKLKHKINENMEVIIRTEPFNNFL</sequence>
<keyword evidence="3" id="KW-0813">Transport</keyword>